<comment type="caution">
    <text evidence="1">The sequence shown here is derived from an EMBL/GenBank/DDBJ whole genome shotgun (WGS) entry which is preliminary data.</text>
</comment>
<dbReference type="AlphaFoldDB" id="A0A7K0D3T5"/>
<dbReference type="Pfam" id="PF04978">
    <property type="entry name" value="MST"/>
    <property type="match status" value="1"/>
</dbReference>
<keyword evidence="2" id="KW-1185">Reference proteome</keyword>
<dbReference type="EMBL" id="WEGK01000006">
    <property type="protein sequence ID" value="MQY20386.1"/>
    <property type="molecule type" value="Genomic_DNA"/>
</dbReference>
<sequence>MADTRQTPTDTRRAEMFVAPEHDPRTRLHTTGDERSVLTEILAGQRATLELKCAGLGAELARRSVAPSTLSLLGLVRHLADVERRWFHRVLAKEDAPPLFTSEDRPDADFDGANTDSGSITAAWGAWRAEVAFAERFTIATTDLGVTGVDLWLGEVSLRWVLAHMIEEYARHNGHADLLRERIDGAVGL</sequence>
<proteinExistence type="predicted"/>
<dbReference type="SUPFAM" id="SSF109854">
    <property type="entry name" value="DinB/YfiT-like putative metalloenzymes"/>
    <property type="match status" value="1"/>
</dbReference>
<dbReference type="InterPro" id="IPR007061">
    <property type="entry name" value="MST-like"/>
</dbReference>
<evidence type="ECO:0000313" key="1">
    <source>
        <dbReference type="EMBL" id="MQY20386.1"/>
    </source>
</evidence>
<organism evidence="1 2">
    <name type="scientific">Nocardia macrotermitis</name>
    <dbReference type="NCBI Taxonomy" id="2585198"/>
    <lineage>
        <taxon>Bacteria</taxon>
        <taxon>Bacillati</taxon>
        <taxon>Actinomycetota</taxon>
        <taxon>Actinomycetes</taxon>
        <taxon>Mycobacteriales</taxon>
        <taxon>Nocardiaceae</taxon>
        <taxon>Nocardia</taxon>
    </lineage>
</organism>
<dbReference type="Gene3D" id="1.20.120.450">
    <property type="entry name" value="dinb family like domain"/>
    <property type="match status" value="1"/>
</dbReference>
<protein>
    <recommendedName>
        <fullName evidence="3">Mini-circle protein</fullName>
    </recommendedName>
</protein>
<evidence type="ECO:0008006" key="3">
    <source>
        <dbReference type="Google" id="ProtNLM"/>
    </source>
</evidence>
<dbReference type="Proteomes" id="UP000438448">
    <property type="component" value="Unassembled WGS sequence"/>
</dbReference>
<evidence type="ECO:0000313" key="2">
    <source>
        <dbReference type="Proteomes" id="UP000438448"/>
    </source>
</evidence>
<reference evidence="1 2" key="1">
    <citation type="submission" date="2019-10" db="EMBL/GenBank/DDBJ databases">
        <title>Nocardia macrotermitis sp. nov. and Nocardia aurantia sp. nov., isolated from the gut of fungus growing-termite Macrotermes natalensis.</title>
        <authorList>
            <person name="Benndorf R."/>
            <person name="Schwitalla J."/>
            <person name="Martin K."/>
            <person name="De Beer W."/>
            <person name="Kaster A.-K."/>
            <person name="Vollmers J."/>
            <person name="Poulsen M."/>
            <person name="Beemelmanns C."/>
        </authorList>
    </citation>
    <scope>NUCLEOTIDE SEQUENCE [LARGE SCALE GENOMIC DNA]</scope>
    <source>
        <strain evidence="1 2">RB20</strain>
    </source>
</reference>
<gene>
    <name evidence="1" type="ORF">NRB20_34910</name>
</gene>
<name>A0A7K0D3T5_9NOCA</name>
<accession>A0A7K0D3T5</accession>
<dbReference type="InterPro" id="IPR034660">
    <property type="entry name" value="DinB/YfiT-like"/>
</dbReference>